<accession>A0AB34IUF2</accession>
<dbReference type="SUPFAM" id="SSF53098">
    <property type="entry name" value="Ribonuclease H-like"/>
    <property type="match status" value="1"/>
</dbReference>
<protein>
    <recommendedName>
        <fullName evidence="1">DUF659 domain-containing protein</fullName>
    </recommendedName>
</protein>
<feature type="domain" description="DUF659" evidence="1">
    <location>
        <begin position="220"/>
        <end position="372"/>
    </location>
</feature>
<dbReference type="Proteomes" id="UP001515480">
    <property type="component" value="Unassembled WGS sequence"/>
</dbReference>
<dbReference type="PANTHER" id="PTHR32166:SF123">
    <property type="entry name" value="BED-TYPE DOMAIN-CONTAINING PROTEIN"/>
    <property type="match status" value="1"/>
</dbReference>
<dbReference type="EMBL" id="JBGBPQ010000018">
    <property type="protein sequence ID" value="KAL1507224.1"/>
    <property type="molecule type" value="Genomic_DNA"/>
</dbReference>
<dbReference type="InterPro" id="IPR012337">
    <property type="entry name" value="RNaseH-like_sf"/>
</dbReference>
<organism evidence="2 3">
    <name type="scientific">Prymnesium parvum</name>
    <name type="common">Toxic golden alga</name>
    <dbReference type="NCBI Taxonomy" id="97485"/>
    <lineage>
        <taxon>Eukaryota</taxon>
        <taxon>Haptista</taxon>
        <taxon>Haptophyta</taxon>
        <taxon>Prymnesiophyceae</taxon>
        <taxon>Prymnesiales</taxon>
        <taxon>Prymnesiaceae</taxon>
        <taxon>Prymnesium</taxon>
    </lineage>
</organism>
<proteinExistence type="predicted"/>
<gene>
    <name evidence="2" type="ORF">AB1Y20_008073</name>
</gene>
<dbReference type="PANTHER" id="PTHR32166">
    <property type="entry name" value="OSJNBA0013A04.12 PROTEIN"/>
    <property type="match status" value="1"/>
</dbReference>
<keyword evidence="3" id="KW-1185">Reference proteome</keyword>
<evidence type="ECO:0000259" key="1">
    <source>
        <dbReference type="Pfam" id="PF04937"/>
    </source>
</evidence>
<dbReference type="AlphaFoldDB" id="A0AB34IUF2"/>
<dbReference type="Pfam" id="PF04937">
    <property type="entry name" value="DUF659"/>
    <property type="match status" value="1"/>
</dbReference>
<reference evidence="2 3" key="1">
    <citation type="journal article" date="2024" name="Science">
        <title>Giant polyketide synthase enzymes in the biosynthesis of giant marine polyether toxins.</title>
        <authorList>
            <person name="Fallon T.R."/>
            <person name="Shende V.V."/>
            <person name="Wierzbicki I.H."/>
            <person name="Pendleton A.L."/>
            <person name="Watervoot N.F."/>
            <person name="Auber R.P."/>
            <person name="Gonzalez D.J."/>
            <person name="Wisecaver J.H."/>
            <person name="Moore B.S."/>
        </authorList>
    </citation>
    <scope>NUCLEOTIDE SEQUENCE [LARGE SCALE GENOMIC DNA]</scope>
    <source>
        <strain evidence="2 3">12B1</strain>
    </source>
</reference>
<dbReference type="InterPro" id="IPR007021">
    <property type="entry name" value="DUF659"/>
</dbReference>
<evidence type="ECO:0000313" key="3">
    <source>
        <dbReference type="Proteomes" id="UP001515480"/>
    </source>
</evidence>
<evidence type="ECO:0000313" key="2">
    <source>
        <dbReference type="EMBL" id="KAL1507224.1"/>
    </source>
</evidence>
<comment type="caution">
    <text evidence="2">The sequence shown here is derived from an EMBL/GenBank/DDBJ whole genome shotgun (WGS) entry which is preliminary data.</text>
</comment>
<sequence length="414" mass="44923">MVDRAAEVVTGERVTGLMMGQTASTPSCDVGKSGVKKKSIPTRTGLLWTEGVKVMGNEKSNTPSVLCLWCGKQFSGGITRIREHFLGGGVISVCACEKDDFCVFKEKLEAREQSRVDAKAHKKLCNAVDKNVQRPHSFAPAMVAEATPTGDDADQVRSSASMLQRNIKNMLNGPVQDAEVEDAIAEFFYANSIPFSIASCPSFKKLLLKAMCASANFKPPTEAKLANGLLNKTVHRLRTENEPMISNMVDNGLTIVSDGWDDVERNHLINFLLCSNSASIFDGTIELSTNEHEDATTVAKFIIEAIERAGELNVIQVCTDTCATMKAAWRIIEAKFPWITCTPCAAHCLSLLLKDFLKIGTVAKLLDNARAILNRFCGHQRWPMRSRAALEAARVDAAGGGSRKEGGAAPSLGR</sequence>
<name>A0AB34IUF2_PRYPA</name>